<protein>
    <submittedName>
        <fullName evidence="2">Uncharacterized protein</fullName>
    </submittedName>
</protein>
<feature type="coiled-coil region" evidence="1">
    <location>
        <begin position="561"/>
        <end position="623"/>
    </location>
</feature>
<dbReference type="AlphaFoldDB" id="A0A2R5GKJ7"/>
<dbReference type="EMBL" id="BEYU01000097">
    <property type="protein sequence ID" value="GBG31432.1"/>
    <property type="molecule type" value="Genomic_DNA"/>
</dbReference>
<gene>
    <name evidence="2" type="ORF">FCC1311_076562</name>
</gene>
<sequence length="626" mass="71751">MTMRECDCFLTEIPPPSKKLPEYLLVVLDKVLLENPRICERIQEYYGGSEWLEVYSVSSTRVAAFAERFPIVDNYNSTFIFGELYRQHPFEKKRYIWIKEYQRTIDIEIMHEAVVLLADLGAKAVKITSLPSNRYRTSLTSEVAVYKPHVRDTRLYYLSGLQFPCVQDIASHLENEQTNFQSCSVNFSTQQMLETQLQLQAHVDRIVGGGVGVSSTKAFPTLREFDYLLHVEFLDRKAFAKAREWDPLPSKRAVEVACRSLSNLASQRAQHWSERHSYREDLRVLGKDSKPMDEWLRNYDGVNTMPELFRAEGLSNVLYVPLVLYGPSGCINTSVLFTWRVAVQRKIKTLHDIDAWSMWDAMIGAGNWRGQSRKMYGTFMQNVRFDPRASGLTSFTTGNCGVHNNEQYEQMSEKDVAKLLVNDTPDAATIDRDVYGTRFPFGLRILTLDGNMVNQLRKERDAREAGETGDLSDQDYADLEERWSKTSELVGPERPPAPDDVPIVIGLDHYPPIACVLKFDSEPVDDVPKDDERAACVAIVKSELGVTRVWPLRALHAPDTAKEAEKLTRYYEKNAKELKTRVERLDKVAAEAVEVLNKLFLFITEVEFDLRRQAERAKELKSKPML</sequence>
<evidence type="ECO:0000313" key="3">
    <source>
        <dbReference type="Proteomes" id="UP000241890"/>
    </source>
</evidence>
<evidence type="ECO:0000313" key="2">
    <source>
        <dbReference type="EMBL" id="GBG31432.1"/>
    </source>
</evidence>
<keyword evidence="3" id="KW-1185">Reference proteome</keyword>
<reference evidence="2 3" key="1">
    <citation type="submission" date="2017-12" db="EMBL/GenBank/DDBJ databases">
        <title>Sequencing, de novo assembly and annotation of complete genome of a new Thraustochytrid species, strain FCC1311.</title>
        <authorList>
            <person name="Sedici K."/>
            <person name="Godart F."/>
            <person name="Aiese Cigliano R."/>
            <person name="Sanseverino W."/>
            <person name="Barakat M."/>
            <person name="Ortet P."/>
            <person name="Marechal E."/>
            <person name="Cagnac O."/>
            <person name="Amato A."/>
        </authorList>
    </citation>
    <scope>NUCLEOTIDE SEQUENCE [LARGE SCALE GENOMIC DNA]</scope>
</reference>
<evidence type="ECO:0000256" key="1">
    <source>
        <dbReference type="SAM" id="Coils"/>
    </source>
</evidence>
<name>A0A2R5GKJ7_9STRA</name>
<organism evidence="2 3">
    <name type="scientific">Hondaea fermentalgiana</name>
    <dbReference type="NCBI Taxonomy" id="2315210"/>
    <lineage>
        <taxon>Eukaryota</taxon>
        <taxon>Sar</taxon>
        <taxon>Stramenopiles</taxon>
        <taxon>Bigyra</taxon>
        <taxon>Labyrinthulomycetes</taxon>
        <taxon>Thraustochytrida</taxon>
        <taxon>Thraustochytriidae</taxon>
        <taxon>Hondaea</taxon>
    </lineage>
</organism>
<dbReference type="Proteomes" id="UP000241890">
    <property type="component" value="Unassembled WGS sequence"/>
</dbReference>
<keyword evidence="1" id="KW-0175">Coiled coil</keyword>
<comment type="caution">
    <text evidence="2">The sequence shown here is derived from an EMBL/GenBank/DDBJ whole genome shotgun (WGS) entry which is preliminary data.</text>
</comment>
<accession>A0A2R5GKJ7</accession>
<dbReference type="InParanoid" id="A0A2R5GKJ7"/>
<proteinExistence type="predicted"/>